<evidence type="ECO:0000259" key="3">
    <source>
        <dbReference type="Pfam" id="PF11350"/>
    </source>
</evidence>
<protein>
    <recommendedName>
        <fullName evidence="3">DUF3152 domain-containing protein</fullName>
    </recommendedName>
</protein>
<feature type="compositionally biased region" description="Low complexity" evidence="1">
    <location>
        <begin position="36"/>
        <end position="61"/>
    </location>
</feature>
<evidence type="ECO:0000313" key="4">
    <source>
        <dbReference type="EMBL" id="MBM7798760.1"/>
    </source>
</evidence>
<feature type="chain" id="PRO_5047015004" description="DUF3152 domain-containing protein" evidence="2">
    <location>
        <begin position="20"/>
        <end position="260"/>
    </location>
</feature>
<keyword evidence="2" id="KW-0732">Signal</keyword>
<sequence length="260" mass="27648">MAVASVVLLGAAAIRGAPAVLTESQGLQQVLPIGGTATPQDATPAASPSAPTTTPATPASPKRTPGAAATRPAQPDPTKVRVPERGAGTFLRAKVSARAKTRKGRLIRFDVRVEKGMPVDPAAAAILIHQVLNDPRSWSGGGEARFQLVAPGRKADLHAYIASPRTTDRLCAPLRTEGKVSCRNGSKVVLNAARWVRGAPSYGKDVANYRRYLVNHEFGHAIGYEHVNCKRKGRPAPVMMQQTKGLGGCRPNPWPDPKRR</sequence>
<proteinExistence type="predicted"/>
<dbReference type="RefSeq" id="WP_338041220.1">
    <property type="nucleotide sequence ID" value="NZ_BAAAQP010000002.1"/>
</dbReference>
<comment type="caution">
    <text evidence="4">The sequence shown here is derived from an EMBL/GenBank/DDBJ whole genome shotgun (WGS) entry which is preliminary data.</text>
</comment>
<evidence type="ECO:0000256" key="2">
    <source>
        <dbReference type="SAM" id="SignalP"/>
    </source>
</evidence>
<evidence type="ECO:0000256" key="1">
    <source>
        <dbReference type="SAM" id="MobiDB-lite"/>
    </source>
</evidence>
<accession>A0ABS2RID6</accession>
<dbReference type="EMBL" id="JAFBCF010000001">
    <property type="protein sequence ID" value="MBM7798760.1"/>
    <property type="molecule type" value="Genomic_DNA"/>
</dbReference>
<dbReference type="Proteomes" id="UP000704762">
    <property type="component" value="Unassembled WGS sequence"/>
</dbReference>
<reference evidence="4 5" key="1">
    <citation type="submission" date="2021-01" db="EMBL/GenBank/DDBJ databases">
        <title>Sequencing the genomes of 1000 actinobacteria strains.</title>
        <authorList>
            <person name="Klenk H.-P."/>
        </authorList>
    </citation>
    <scope>NUCLEOTIDE SEQUENCE [LARGE SCALE GENOMIC DNA]</scope>
    <source>
        <strain evidence="4 5">DSM 18662</strain>
    </source>
</reference>
<dbReference type="InterPro" id="IPR022603">
    <property type="entry name" value="DUF3152"/>
</dbReference>
<feature type="signal peptide" evidence="2">
    <location>
        <begin position="1"/>
        <end position="19"/>
    </location>
</feature>
<dbReference type="SUPFAM" id="SSF55486">
    <property type="entry name" value="Metalloproteases ('zincins'), catalytic domain"/>
    <property type="match status" value="1"/>
</dbReference>
<evidence type="ECO:0000313" key="5">
    <source>
        <dbReference type="Proteomes" id="UP000704762"/>
    </source>
</evidence>
<keyword evidence="5" id="KW-1185">Reference proteome</keyword>
<gene>
    <name evidence="4" type="ORF">JOE57_001681</name>
</gene>
<feature type="region of interest" description="Disordered" evidence="1">
    <location>
        <begin position="33"/>
        <end position="84"/>
    </location>
</feature>
<feature type="domain" description="DUF3152" evidence="3">
    <location>
        <begin position="81"/>
        <end position="246"/>
    </location>
</feature>
<organism evidence="4 5">
    <name type="scientific">Microlunatus panaciterrae</name>
    <dbReference type="NCBI Taxonomy" id="400768"/>
    <lineage>
        <taxon>Bacteria</taxon>
        <taxon>Bacillati</taxon>
        <taxon>Actinomycetota</taxon>
        <taxon>Actinomycetes</taxon>
        <taxon>Propionibacteriales</taxon>
        <taxon>Propionibacteriaceae</taxon>
        <taxon>Microlunatus</taxon>
    </lineage>
</organism>
<dbReference type="Pfam" id="PF11350">
    <property type="entry name" value="DUF3152"/>
    <property type="match status" value="1"/>
</dbReference>
<name>A0ABS2RID6_9ACTN</name>